<keyword evidence="2" id="KW-1185">Reference proteome</keyword>
<sequence>MSKVASVKAAAVDASRFCKSTFSLTFAVELLGIDVWHDCNEGWIDLGPCVQGMRIQYQLYPGQVYDLDILIWPHVAKIWCGAHYGWVRTWQFLERRFLTFSIRHIFPVRVMELQSFIATITPLFGIANLSTNAKNDKNVEVYLPSMKFGDQRYFAPVVEREQTLIEYLVELIWSLVEKYIPASTIDGVFDVPKPVTDVRHQDTIMYYVKEAILNKFEKETEPELELEPEEFKIKERRETKIGKDKEKEKEKKRVEVPKVKFEIKLLGDSILAGVGRIVPFENIGDRPNDLGEFITIISSTNLPAQDDRPIIFVNVDTLTNLPAEYLRKLRISQVYTRWVINKETHNSQPQNINIHKSDIKFNDHHALHFDPDAISKVTATLLDNPFEVQLRGIRSTNFQKDMARFFGYKKGDQSFGVSSSKFENEDLDVLIAVTKIDTHDMAKGMSNFIRGEYSLFPPRTSLVELEREPICSNDINHIKQPIYPNTIVPAHVILETQMSLEVSMGLVGCKAKKLTESFARLYCLVKDTEIIMTILKSITEINEGFLQCDMEDNVLTGFALDVGDVVLLYVEGPSNGQILKIWEMTEDFYPTIRPVFSSSNRYSSRIYPVLSKSPFNVLKMYVPLSVILACPPVYVRPALPFPTRSAVLKLGRLIGGKLRVAPPTSEMLSVTELKSLRLELCVAPRPAVVTQPGDTHKKKDEHHMPCFQRINWDKQEAKTLGSEEKECLFTI</sequence>
<evidence type="ECO:0000313" key="1">
    <source>
        <dbReference type="EMBL" id="CAH0399769.1"/>
    </source>
</evidence>
<organism evidence="1 2">
    <name type="scientific">Chilo suppressalis</name>
    <name type="common">Asiatic rice borer moth</name>
    <dbReference type="NCBI Taxonomy" id="168631"/>
    <lineage>
        <taxon>Eukaryota</taxon>
        <taxon>Metazoa</taxon>
        <taxon>Ecdysozoa</taxon>
        <taxon>Arthropoda</taxon>
        <taxon>Hexapoda</taxon>
        <taxon>Insecta</taxon>
        <taxon>Pterygota</taxon>
        <taxon>Neoptera</taxon>
        <taxon>Endopterygota</taxon>
        <taxon>Lepidoptera</taxon>
        <taxon>Glossata</taxon>
        <taxon>Ditrysia</taxon>
        <taxon>Pyraloidea</taxon>
        <taxon>Crambidae</taxon>
        <taxon>Crambinae</taxon>
        <taxon>Chilo</taxon>
    </lineage>
</organism>
<dbReference type="EMBL" id="OU963908">
    <property type="protein sequence ID" value="CAH0399769.1"/>
    <property type="molecule type" value="Genomic_DNA"/>
</dbReference>
<name>A0ABN8B1T2_CHISP</name>
<gene>
    <name evidence="1" type="ORF">CHILSU_LOCUS2934</name>
</gene>
<reference evidence="1" key="1">
    <citation type="submission" date="2021-12" db="EMBL/GenBank/DDBJ databases">
        <authorList>
            <person name="King R."/>
        </authorList>
    </citation>
    <scope>NUCLEOTIDE SEQUENCE</scope>
</reference>
<protein>
    <submittedName>
        <fullName evidence="1">Uncharacterized protein</fullName>
    </submittedName>
</protein>
<proteinExistence type="predicted"/>
<evidence type="ECO:0000313" key="2">
    <source>
        <dbReference type="Proteomes" id="UP001153292"/>
    </source>
</evidence>
<dbReference type="Proteomes" id="UP001153292">
    <property type="component" value="Chromosome 15"/>
</dbReference>
<accession>A0ABN8B1T2</accession>